<feature type="transmembrane region" description="Helical" evidence="6">
    <location>
        <begin position="281"/>
        <end position="301"/>
    </location>
</feature>
<dbReference type="Proteomes" id="UP000463975">
    <property type="component" value="Chromosome"/>
</dbReference>
<dbReference type="GO" id="GO:0043190">
    <property type="term" value="C:ATP-binding cassette (ABC) transporter complex"/>
    <property type="evidence" value="ECO:0007669"/>
    <property type="project" value="TreeGrafter"/>
</dbReference>
<protein>
    <submittedName>
        <fullName evidence="7">LptF/LptG family permease</fullName>
    </submittedName>
</protein>
<keyword evidence="3 6" id="KW-0812">Transmembrane</keyword>
<organism evidence="7 8">
    <name type="scientific">Aristophania vespae</name>
    <dbReference type="NCBI Taxonomy" id="2697033"/>
    <lineage>
        <taxon>Bacteria</taxon>
        <taxon>Pseudomonadati</taxon>
        <taxon>Pseudomonadota</taxon>
        <taxon>Alphaproteobacteria</taxon>
        <taxon>Acetobacterales</taxon>
        <taxon>Acetobacteraceae</taxon>
        <taxon>Aristophania</taxon>
    </lineage>
</organism>
<keyword evidence="2" id="KW-1003">Cell membrane</keyword>
<feature type="transmembrane region" description="Helical" evidence="6">
    <location>
        <begin position="313"/>
        <end position="333"/>
    </location>
</feature>
<dbReference type="EMBL" id="CP047652">
    <property type="protein sequence ID" value="QHI95847.1"/>
    <property type="molecule type" value="Genomic_DNA"/>
</dbReference>
<accession>A0A6P1NG11</accession>
<evidence type="ECO:0000313" key="7">
    <source>
        <dbReference type="EMBL" id="QHI95847.1"/>
    </source>
</evidence>
<dbReference type="PANTHER" id="PTHR33529">
    <property type="entry name" value="SLR0882 PROTEIN-RELATED"/>
    <property type="match status" value="1"/>
</dbReference>
<evidence type="ECO:0000256" key="4">
    <source>
        <dbReference type="ARBA" id="ARBA00022989"/>
    </source>
</evidence>
<evidence type="ECO:0000256" key="2">
    <source>
        <dbReference type="ARBA" id="ARBA00022475"/>
    </source>
</evidence>
<evidence type="ECO:0000256" key="5">
    <source>
        <dbReference type="ARBA" id="ARBA00023136"/>
    </source>
</evidence>
<comment type="subcellular location">
    <subcellularLocation>
        <location evidence="1">Cell membrane</location>
        <topology evidence="1">Multi-pass membrane protein</topology>
    </subcellularLocation>
</comment>
<dbReference type="PANTHER" id="PTHR33529:SF6">
    <property type="entry name" value="YJGP_YJGQ FAMILY PERMEASE"/>
    <property type="match status" value="1"/>
</dbReference>
<name>A0A6P1NG11_9PROT</name>
<proteinExistence type="predicted"/>
<evidence type="ECO:0000313" key="8">
    <source>
        <dbReference type="Proteomes" id="UP000463975"/>
    </source>
</evidence>
<dbReference type="InterPro" id="IPR005495">
    <property type="entry name" value="LptG/LptF_permease"/>
</dbReference>
<feature type="transmembrane region" description="Helical" evidence="6">
    <location>
        <begin position="54"/>
        <end position="82"/>
    </location>
</feature>
<gene>
    <name evidence="7" type="ORF">GT348_05935</name>
</gene>
<keyword evidence="8" id="KW-1185">Reference proteome</keyword>
<dbReference type="Pfam" id="PF03739">
    <property type="entry name" value="LptF_LptG"/>
    <property type="match status" value="1"/>
</dbReference>
<feature type="transmembrane region" description="Helical" evidence="6">
    <location>
        <begin position="12"/>
        <end position="34"/>
    </location>
</feature>
<feature type="transmembrane region" description="Helical" evidence="6">
    <location>
        <begin position="103"/>
        <end position="127"/>
    </location>
</feature>
<reference evidence="7 8" key="1">
    <citation type="submission" date="2020-01" db="EMBL/GenBank/DDBJ databases">
        <title>Genome sequencing of strain KACC 21507.</title>
        <authorList>
            <person name="Heo J."/>
            <person name="Kim S.-J."/>
            <person name="Kim J.-S."/>
            <person name="Hong S.-B."/>
            <person name="Kwon S.-W."/>
        </authorList>
    </citation>
    <scope>NUCLEOTIDE SEQUENCE [LARGE SCALE GENOMIC DNA]</scope>
    <source>
        <strain evidence="7 8">KACC 21507</strain>
    </source>
</reference>
<dbReference type="GO" id="GO:0015920">
    <property type="term" value="P:lipopolysaccharide transport"/>
    <property type="evidence" value="ECO:0007669"/>
    <property type="project" value="TreeGrafter"/>
</dbReference>
<keyword evidence="5 6" id="KW-0472">Membrane</keyword>
<evidence type="ECO:0000256" key="6">
    <source>
        <dbReference type="SAM" id="Phobius"/>
    </source>
</evidence>
<evidence type="ECO:0000256" key="1">
    <source>
        <dbReference type="ARBA" id="ARBA00004651"/>
    </source>
</evidence>
<evidence type="ECO:0000256" key="3">
    <source>
        <dbReference type="ARBA" id="ARBA00022692"/>
    </source>
</evidence>
<feature type="transmembrane region" description="Helical" evidence="6">
    <location>
        <begin position="339"/>
        <end position="360"/>
    </location>
</feature>
<dbReference type="RefSeq" id="WP_160618922.1">
    <property type="nucleotide sequence ID" value="NZ_CP047652.1"/>
</dbReference>
<keyword evidence="4 6" id="KW-1133">Transmembrane helix</keyword>
<dbReference type="KEGG" id="bomb:GT348_05935"/>
<sequence length="380" mass="42935">MERPFLKLLDQYITKQLLLSLLGLTFGAIALIWLTQSLRFVSLIVQHGLALKAFLHLTLLMIPSFAAIILPVTTFLVILFTYQKLSHDKELVILQSMGLSSLRLARAGLFCGGIATLICYCLTLWLAPASYHAFHRYEFKIRNRIAAFLLEEGVFTTVSPTMTIYIHRRHNENEFYGVLIQDNKNATKPVTIFAERGTLISRPEGPRLVLSNGTRQQLNRSTQKISMLDFKNDTLDLDGPVTPQKINREASELPLLTLLHPPHDTPKRLQNKLKVEGWNRLITPLFTLSYSIIGVVCILRTRFSRHSNIVRPFVAVVLVIALLLFSLMLKNMAERELTFIFFLALEAILPAIIGITSLILSSSSKNRKTKSALSNLKVPM</sequence>
<dbReference type="AlphaFoldDB" id="A0A6P1NG11"/>